<evidence type="ECO:0000256" key="1">
    <source>
        <dbReference type="ARBA" id="ARBA00022443"/>
    </source>
</evidence>
<keyword evidence="11" id="KW-1185">Reference proteome</keyword>
<feature type="domain" description="Ras-GAP" evidence="10">
    <location>
        <begin position="719"/>
        <end position="908"/>
    </location>
</feature>
<accession>A0A1I8HVN8</accession>
<dbReference type="GO" id="GO:0005096">
    <property type="term" value="F:GTPase activator activity"/>
    <property type="evidence" value="ECO:0007669"/>
    <property type="project" value="UniProtKB-KW"/>
</dbReference>
<dbReference type="InterPro" id="IPR036028">
    <property type="entry name" value="SH3-like_dom_sf"/>
</dbReference>
<evidence type="ECO:0000259" key="9">
    <source>
        <dbReference type="PROSITE" id="PS50003"/>
    </source>
</evidence>
<evidence type="ECO:0000256" key="5">
    <source>
        <dbReference type="PROSITE-ProRule" id="PRU00192"/>
    </source>
</evidence>
<dbReference type="PROSITE" id="PS50003">
    <property type="entry name" value="PH_DOMAIN"/>
    <property type="match status" value="1"/>
</dbReference>
<name>A0A1I8HVN8_9PLAT</name>
<evidence type="ECO:0000313" key="12">
    <source>
        <dbReference type="WBParaSite" id="maker-uti_cns_0008140-snap-gene-0.3-mRNA-1"/>
    </source>
</evidence>
<dbReference type="PANTHER" id="PTHR10194">
    <property type="entry name" value="RAS GTPASE-ACTIVATING PROTEINS"/>
    <property type="match status" value="1"/>
</dbReference>
<feature type="region of interest" description="Disordered" evidence="6">
    <location>
        <begin position="1180"/>
        <end position="1290"/>
    </location>
</feature>
<dbReference type="Pfam" id="PF00169">
    <property type="entry name" value="PH"/>
    <property type="match status" value="1"/>
</dbReference>
<dbReference type="PROSITE" id="PS50001">
    <property type="entry name" value="SH2"/>
    <property type="match status" value="1"/>
</dbReference>
<dbReference type="WBParaSite" id="maker-uti_cns_0008140-snap-gene-0.3-mRNA-1">
    <property type="protein sequence ID" value="maker-uti_cns_0008140-snap-gene-0.3-mRNA-1"/>
    <property type="gene ID" value="maker-uti_cns_0008140-snap-gene-0.3"/>
</dbReference>
<evidence type="ECO:0000259" key="7">
    <source>
        <dbReference type="PROSITE" id="PS50001"/>
    </source>
</evidence>
<reference evidence="12" key="1">
    <citation type="submission" date="2016-11" db="UniProtKB">
        <authorList>
            <consortium name="WormBaseParasite"/>
        </authorList>
    </citation>
    <scope>IDENTIFICATION</scope>
</reference>
<evidence type="ECO:0000256" key="4">
    <source>
        <dbReference type="PROSITE-ProRule" id="PRU00191"/>
    </source>
</evidence>
<dbReference type="PROSITE" id="PS50002">
    <property type="entry name" value="SH3"/>
    <property type="match status" value="1"/>
</dbReference>
<dbReference type="InterPro" id="IPR001452">
    <property type="entry name" value="SH3_domain"/>
</dbReference>
<dbReference type="Gene3D" id="2.30.29.30">
    <property type="entry name" value="Pleckstrin-homology domain (PH domain)/Phosphotyrosine-binding domain (PTB)"/>
    <property type="match status" value="1"/>
</dbReference>
<evidence type="ECO:0000259" key="10">
    <source>
        <dbReference type="PROSITE" id="PS50018"/>
    </source>
</evidence>
<organism evidence="11 12">
    <name type="scientific">Macrostomum lignano</name>
    <dbReference type="NCBI Taxonomy" id="282301"/>
    <lineage>
        <taxon>Eukaryota</taxon>
        <taxon>Metazoa</taxon>
        <taxon>Spiralia</taxon>
        <taxon>Lophotrochozoa</taxon>
        <taxon>Platyhelminthes</taxon>
        <taxon>Rhabditophora</taxon>
        <taxon>Macrostomorpha</taxon>
        <taxon>Macrostomida</taxon>
        <taxon>Macrostomidae</taxon>
        <taxon>Macrostomum</taxon>
    </lineage>
</organism>
<dbReference type="SMART" id="SM00252">
    <property type="entry name" value="SH2"/>
    <property type="match status" value="1"/>
</dbReference>
<dbReference type="InterPro" id="IPR039360">
    <property type="entry name" value="Ras_GTPase"/>
</dbReference>
<dbReference type="InterPro" id="IPR001849">
    <property type="entry name" value="PH_domain"/>
</dbReference>
<evidence type="ECO:0000256" key="2">
    <source>
        <dbReference type="ARBA" id="ARBA00022468"/>
    </source>
</evidence>
<dbReference type="Gene3D" id="2.30.30.40">
    <property type="entry name" value="SH3 Domains"/>
    <property type="match status" value="1"/>
</dbReference>
<evidence type="ECO:0000256" key="6">
    <source>
        <dbReference type="SAM" id="MobiDB-lite"/>
    </source>
</evidence>
<dbReference type="InterPro" id="IPR008936">
    <property type="entry name" value="Rho_GTPase_activation_prot"/>
</dbReference>
<dbReference type="Proteomes" id="UP000095280">
    <property type="component" value="Unplaced"/>
</dbReference>
<evidence type="ECO:0000313" key="11">
    <source>
        <dbReference type="Proteomes" id="UP000095280"/>
    </source>
</evidence>
<dbReference type="SUPFAM" id="SSF55550">
    <property type="entry name" value="SH2 domain"/>
    <property type="match status" value="1"/>
</dbReference>
<protein>
    <submittedName>
        <fullName evidence="12">SH3 domain-containing protein</fullName>
    </submittedName>
</protein>
<dbReference type="SMART" id="SM00326">
    <property type="entry name" value="SH3"/>
    <property type="match status" value="1"/>
</dbReference>
<feature type="domain" description="PH" evidence="9">
    <location>
        <begin position="430"/>
        <end position="546"/>
    </location>
</feature>
<dbReference type="SUPFAM" id="SSF50044">
    <property type="entry name" value="SH3-domain"/>
    <property type="match status" value="1"/>
</dbReference>
<dbReference type="CDD" id="cd00173">
    <property type="entry name" value="SH2"/>
    <property type="match status" value="1"/>
</dbReference>
<keyword evidence="1 5" id="KW-0728">SH3 domain</keyword>
<feature type="region of interest" description="Disordered" evidence="6">
    <location>
        <begin position="1"/>
        <end position="25"/>
    </location>
</feature>
<dbReference type="Pfam" id="PF00018">
    <property type="entry name" value="SH3_1"/>
    <property type="match status" value="1"/>
</dbReference>
<dbReference type="Gene3D" id="1.10.506.10">
    <property type="entry name" value="GTPase Activation - p120gap, domain 1"/>
    <property type="match status" value="2"/>
</dbReference>
<dbReference type="PANTHER" id="PTHR10194:SF60">
    <property type="entry name" value="RAS GTPASE-ACTIVATING PROTEIN RASKOL"/>
    <property type="match status" value="1"/>
</dbReference>
<dbReference type="Gene3D" id="3.30.505.10">
    <property type="entry name" value="SH2 domain"/>
    <property type="match status" value="1"/>
</dbReference>
<dbReference type="Pfam" id="PF00017">
    <property type="entry name" value="SH2"/>
    <property type="match status" value="1"/>
</dbReference>
<feature type="compositionally biased region" description="Low complexity" evidence="6">
    <location>
        <begin position="1195"/>
        <end position="1234"/>
    </location>
</feature>
<dbReference type="InterPro" id="IPR001936">
    <property type="entry name" value="RasGAP_dom"/>
</dbReference>
<dbReference type="PROSITE" id="PS50018">
    <property type="entry name" value="RAS_GTPASE_ACTIV_2"/>
    <property type="match status" value="1"/>
</dbReference>
<proteinExistence type="predicted"/>
<feature type="domain" description="SH3" evidence="8">
    <location>
        <begin position="236"/>
        <end position="298"/>
    </location>
</feature>
<dbReference type="CDD" id="cd00030">
    <property type="entry name" value="C2"/>
    <property type="match status" value="1"/>
</dbReference>
<dbReference type="SMART" id="SM00323">
    <property type="entry name" value="RasGAP"/>
    <property type="match status" value="1"/>
</dbReference>
<dbReference type="InterPro" id="IPR000980">
    <property type="entry name" value="SH2"/>
</dbReference>
<dbReference type="InterPro" id="IPR036860">
    <property type="entry name" value="SH2_dom_sf"/>
</dbReference>
<dbReference type="SMART" id="SM00233">
    <property type="entry name" value="PH"/>
    <property type="match status" value="1"/>
</dbReference>
<feature type="domain" description="SH2" evidence="7">
    <location>
        <begin position="287"/>
        <end position="399"/>
    </location>
</feature>
<evidence type="ECO:0000256" key="3">
    <source>
        <dbReference type="ARBA" id="ARBA00022999"/>
    </source>
</evidence>
<dbReference type="SUPFAM" id="SSF48350">
    <property type="entry name" value="GTPase activation domain, GAP"/>
    <property type="match status" value="1"/>
</dbReference>
<evidence type="ECO:0000259" key="8">
    <source>
        <dbReference type="PROSITE" id="PS50002"/>
    </source>
</evidence>
<keyword evidence="2" id="KW-0343">GTPase activation</keyword>
<dbReference type="InterPro" id="IPR011993">
    <property type="entry name" value="PH-like_dom_sf"/>
</dbReference>
<dbReference type="SUPFAM" id="SSF50729">
    <property type="entry name" value="PH domain-like"/>
    <property type="match status" value="1"/>
</dbReference>
<sequence>KYGHNPQKYGHNPQKYGHNSQKYGHNPQKYGQLPHRFGSIRQAGVQPVSNAHNSQLIARQHELRRQSGRVHYGNPTVVVSTGCLQQANKTQQVSRIGVHHLYRQIIRLVLQLLHQLGHIVLQHDGLLNVALRLQPRSNGPAWLQNQQRLQAGQRAGRVLNHGSELNQQMADDELEEDITGNGNGIKLEEIRQSYDLCVIGGLVFHSLSELVTYYTQVEIYPGGRLEHPIRPKHSCPSNRCVMAIMNYTKSAGTDELSLTAGDVCQVQHKNQDGWMWVAHVKSAQSGWVYDGMVEDLNSPNYDPELESCEFYHPSHREERVEELKSRPTGTYFLRPSAKSRSVSVLCVNCNDAIKKFEIERIPGGFNLSGKAFRTIDEVIQRYSVKYIDEKNEVKLREPLLRRSHAASNLPQEDIYAPNRASSTQIRECQLAAEFHCLFPKRRSRQRAWKRQRCILHRRQDENHEVLITSSSEVGRQPKGKPKGLIALEFAHLYPVCHGAYDRPHCLQLVIFNEVSANSTPPDVYVLAADSQAVLAEWLAALKPLCKCSKVCNHGQRSGHVRHVSTLEVAVKGVRNLNVSCKTAFVAVHFNGVVVAKTRSNRREQDDDSVLNWDEQFHFEFFPECIHTLSLHMTRRKTPKTTKVMKHDVRVSDLSLGRTSDFKVPAAQDKLQLCFSVRRVGYAVLQASKDYVPIRDIFLKSKDDPTECLRALAEVCTSEDLTYLARAIYKVFAYYDQVANLLTSLLLREIQSISSESEGVLFRTTTIGTSVLEVYLVTDEPMQFVRHCLGEMVQEMSDLDEADSIARRNAARLIELLNSCMRRTLRHCQASGCPAILHQVSVACQQETTRRFPQATARVLSAFFFLRLFCPALTTKFRQVFGAELHQEVSPQVLRSLQLAAKALQLFANQSKTMREACMELVRPFVCENTDLFNQLNACLTASPDPVAPLSAGSSADAPSSSSAGAAAAAASSSPSDLQNISLTFELASVHDFCARHLDDLRNLQTRSGSQNLNTLIKATEFLSNRLSNETNSAVDSYLIELTVEEGISIGIERMVLRSTFVLIAPSSEEDARQLLQWLPTVSLDADLGGALFLREGQRPKTIPYVVFVPAKSTAAGPDVIRRVLLRLNPDLPASGLVYHCRVRRGETGNSIVLGLSNAWASRYPNGSSFQLGALKLKMRRGKSAKGKATANPGISGKSGAQSKAQGKAQADPKAKAASRPSASSSSATAVTAPAKPREPNLPVGEGVEDEAGSSESELSSATLVGSEGKDADEEASSILSSEPEDSAGGPHCVSASVNLMKIAELYRPGLILIQEPWMRNVERKRETECAGKIRFGEEETCPNLEATIFGLMAAQLVRFVLKFTVTIDYLLASQFPQGRHGNNECKQRGS</sequence>
<keyword evidence="3 4" id="KW-0727">SH2 domain</keyword>